<feature type="domain" description="C2H2-type" evidence="2">
    <location>
        <begin position="4"/>
        <end position="32"/>
    </location>
</feature>
<keyword evidence="1" id="KW-0863">Zinc-finger</keyword>
<organism evidence="3">
    <name type="scientific">Pectinophora gossypiella</name>
    <name type="common">Cotton pink bollworm</name>
    <name type="synonym">Depressaria gossypiella</name>
    <dbReference type="NCBI Taxonomy" id="13191"/>
    <lineage>
        <taxon>Eukaryota</taxon>
        <taxon>Metazoa</taxon>
        <taxon>Ecdysozoa</taxon>
        <taxon>Arthropoda</taxon>
        <taxon>Hexapoda</taxon>
        <taxon>Insecta</taxon>
        <taxon>Pterygota</taxon>
        <taxon>Neoptera</taxon>
        <taxon>Endopterygota</taxon>
        <taxon>Lepidoptera</taxon>
        <taxon>Glossata</taxon>
        <taxon>Ditrysia</taxon>
        <taxon>Gelechioidea</taxon>
        <taxon>Gelechiidae</taxon>
        <taxon>Apatetrinae</taxon>
        <taxon>Pectinophora</taxon>
    </lineage>
</organism>
<dbReference type="PROSITE" id="PS00028">
    <property type="entry name" value="ZINC_FINGER_C2H2_1"/>
    <property type="match status" value="1"/>
</dbReference>
<dbReference type="SMART" id="SM00355">
    <property type="entry name" value="ZnF_C2H2"/>
    <property type="match status" value="2"/>
</dbReference>
<dbReference type="PROSITE" id="PS50157">
    <property type="entry name" value="ZINC_FINGER_C2H2_2"/>
    <property type="match status" value="1"/>
</dbReference>
<name>A0A1E1W2H1_PECGO</name>
<keyword evidence="1" id="KW-0862">Zinc</keyword>
<evidence type="ECO:0000256" key="1">
    <source>
        <dbReference type="PROSITE-ProRule" id="PRU00042"/>
    </source>
</evidence>
<evidence type="ECO:0000259" key="2">
    <source>
        <dbReference type="PROSITE" id="PS50157"/>
    </source>
</evidence>
<keyword evidence="1" id="KW-0479">Metal-binding</keyword>
<reference evidence="3" key="1">
    <citation type="submission" date="2015-09" db="EMBL/GenBank/DDBJ databases">
        <title>De novo assembly of Pectinophora gossypiella (Pink Bollworm) gut transcriptome.</title>
        <authorList>
            <person name="Tassone E.E."/>
        </authorList>
    </citation>
    <scope>NUCLEOTIDE SEQUENCE</scope>
</reference>
<feature type="non-terminal residue" evidence="3">
    <location>
        <position position="104"/>
    </location>
</feature>
<dbReference type="GO" id="GO:0008270">
    <property type="term" value="F:zinc ion binding"/>
    <property type="evidence" value="ECO:0007669"/>
    <property type="project" value="UniProtKB-KW"/>
</dbReference>
<dbReference type="EMBL" id="GDQN01009953">
    <property type="protein sequence ID" value="JAT81101.1"/>
    <property type="molecule type" value="Transcribed_RNA"/>
</dbReference>
<dbReference type="OrthoDB" id="40579at2759"/>
<gene>
    <name evidence="3" type="ORF">g.1625</name>
</gene>
<dbReference type="InterPro" id="IPR013087">
    <property type="entry name" value="Znf_C2H2_type"/>
</dbReference>
<protein>
    <recommendedName>
        <fullName evidence="2">C2H2-type domain-containing protein</fullName>
    </recommendedName>
</protein>
<feature type="non-terminal residue" evidence="3">
    <location>
        <position position="1"/>
    </location>
</feature>
<sequence length="104" mass="12380">SNKFMCFYCCYEFVESSQLINHTRTEHEDAKLFTLLKNIKKDHRVKFDVTNISCKKCSKPVKDLNDFINHALNEHNIVMDTEYNKYLYAFKLSDNKRDGMKCID</sequence>
<proteinExistence type="predicted"/>
<accession>A0A1E1W2H1</accession>
<dbReference type="AlphaFoldDB" id="A0A1E1W2H1"/>
<evidence type="ECO:0000313" key="3">
    <source>
        <dbReference type="EMBL" id="JAT81101.1"/>
    </source>
</evidence>
<dbReference type="Gene3D" id="3.30.160.60">
    <property type="entry name" value="Classic Zinc Finger"/>
    <property type="match status" value="1"/>
</dbReference>